<reference evidence="5 6" key="1">
    <citation type="submission" date="2015-01" db="EMBL/GenBank/DDBJ databases">
        <title>The Genome Sequence of Capronia semiimmersa CBS27337.</title>
        <authorList>
            <consortium name="The Broad Institute Genomics Platform"/>
            <person name="Cuomo C."/>
            <person name="de Hoog S."/>
            <person name="Gorbushina A."/>
            <person name="Stielow B."/>
            <person name="Teixiera M."/>
            <person name="Abouelleil A."/>
            <person name="Chapman S.B."/>
            <person name="Priest M."/>
            <person name="Young S.K."/>
            <person name="Wortman J."/>
            <person name="Nusbaum C."/>
            <person name="Birren B."/>
        </authorList>
    </citation>
    <scope>NUCLEOTIDE SEQUENCE [LARGE SCALE GENOMIC DNA]</scope>
    <source>
        <strain evidence="5 6">CBS 27337</strain>
    </source>
</reference>
<dbReference type="STRING" id="5601.A0A0D2CKZ0"/>
<dbReference type="Proteomes" id="UP000054266">
    <property type="component" value="Unassembled WGS sequence"/>
</dbReference>
<protein>
    <recommendedName>
        <fullName evidence="7">Oxidase ustYa</fullName>
    </recommendedName>
</protein>
<name>A0A0D2CKZ0_9EURO</name>
<evidence type="ECO:0000313" key="6">
    <source>
        <dbReference type="Proteomes" id="UP000054266"/>
    </source>
</evidence>
<evidence type="ECO:0000256" key="4">
    <source>
        <dbReference type="SAM" id="MobiDB-lite"/>
    </source>
</evidence>
<organism evidence="5 6">
    <name type="scientific">Phialophora macrospora</name>
    <dbReference type="NCBI Taxonomy" id="1851006"/>
    <lineage>
        <taxon>Eukaryota</taxon>
        <taxon>Fungi</taxon>
        <taxon>Dikarya</taxon>
        <taxon>Ascomycota</taxon>
        <taxon>Pezizomycotina</taxon>
        <taxon>Eurotiomycetes</taxon>
        <taxon>Chaetothyriomycetidae</taxon>
        <taxon>Chaetothyriales</taxon>
        <taxon>Herpotrichiellaceae</taxon>
        <taxon>Phialophora</taxon>
    </lineage>
</organism>
<dbReference type="HOGENOM" id="CLU_042941_4_3_1"/>
<dbReference type="PANTHER" id="PTHR33365:SF11">
    <property type="entry name" value="TAT PATHWAY SIGNAL SEQUENCE"/>
    <property type="match status" value="1"/>
</dbReference>
<dbReference type="Pfam" id="PF11807">
    <property type="entry name" value="UstYa"/>
    <property type="match status" value="1"/>
</dbReference>
<evidence type="ECO:0000256" key="1">
    <source>
        <dbReference type="ARBA" id="ARBA00004685"/>
    </source>
</evidence>
<evidence type="ECO:0008006" key="7">
    <source>
        <dbReference type="Google" id="ProtNLM"/>
    </source>
</evidence>
<keyword evidence="2" id="KW-0560">Oxidoreductase</keyword>
<feature type="region of interest" description="Disordered" evidence="4">
    <location>
        <begin position="1"/>
        <end position="31"/>
    </location>
</feature>
<proteinExistence type="inferred from homology"/>
<dbReference type="InterPro" id="IPR021765">
    <property type="entry name" value="UstYa-like"/>
</dbReference>
<sequence>MWLKTLKSQQHHHQQQRHEYTALPQLPSLSPRGDGHDNVVVVIERRWTTPLRVALLALTGTVLAAMMFELGRRSTISPVWREVGLVSAPRVFDGNETFIGRPSPAKHDAWKALMPEQGGFFAHPDLSAGRKSVFAVFHQLHCLEGLWKSWWLLYDAARNGTKIVGSEMPHMLSPVHVNHCIELLRLTLMCRPDLTVEVAKPDTGGVTGFGTEHQCVSWERLLEWTREWEVEDG</sequence>
<dbReference type="AlphaFoldDB" id="A0A0D2CKZ0"/>
<gene>
    <name evidence="5" type="ORF">PV04_08145</name>
</gene>
<comment type="pathway">
    <text evidence="1">Mycotoxin biosynthesis.</text>
</comment>
<dbReference type="EMBL" id="KN846960">
    <property type="protein sequence ID" value="KIW65931.1"/>
    <property type="molecule type" value="Genomic_DNA"/>
</dbReference>
<keyword evidence="6" id="KW-1185">Reference proteome</keyword>
<evidence type="ECO:0000313" key="5">
    <source>
        <dbReference type="EMBL" id="KIW65931.1"/>
    </source>
</evidence>
<dbReference type="GO" id="GO:0043386">
    <property type="term" value="P:mycotoxin biosynthetic process"/>
    <property type="evidence" value="ECO:0007669"/>
    <property type="project" value="InterPro"/>
</dbReference>
<accession>A0A0D2CKZ0</accession>
<evidence type="ECO:0000256" key="2">
    <source>
        <dbReference type="ARBA" id="ARBA00023002"/>
    </source>
</evidence>
<evidence type="ECO:0000256" key="3">
    <source>
        <dbReference type="ARBA" id="ARBA00035112"/>
    </source>
</evidence>
<dbReference type="PANTHER" id="PTHR33365">
    <property type="entry name" value="YALI0B05434P"/>
    <property type="match status" value="1"/>
</dbReference>
<dbReference type="GO" id="GO:0016491">
    <property type="term" value="F:oxidoreductase activity"/>
    <property type="evidence" value="ECO:0007669"/>
    <property type="project" value="UniProtKB-KW"/>
</dbReference>
<comment type="similarity">
    <text evidence="3">Belongs to the ustYa family.</text>
</comment>